<name>A0A8T1TYV4_9STRA</name>
<evidence type="ECO:0000313" key="3">
    <source>
        <dbReference type="Proteomes" id="UP000688947"/>
    </source>
</evidence>
<proteinExistence type="predicted"/>
<organism evidence="2 3">
    <name type="scientific">Phytophthora cactorum</name>
    <dbReference type="NCBI Taxonomy" id="29920"/>
    <lineage>
        <taxon>Eukaryota</taxon>
        <taxon>Sar</taxon>
        <taxon>Stramenopiles</taxon>
        <taxon>Oomycota</taxon>
        <taxon>Peronosporomycetes</taxon>
        <taxon>Peronosporales</taxon>
        <taxon>Peronosporaceae</taxon>
        <taxon>Phytophthora</taxon>
    </lineage>
</organism>
<reference evidence="2" key="1">
    <citation type="submission" date="2021-01" db="EMBL/GenBank/DDBJ databases">
        <title>Phytophthora aleatoria, a newly-described species from Pinus radiata is distinct from Phytophthora cactorum isolates based on comparative genomics.</title>
        <authorList>
            <person name="Mcdougal R."/>
            <person name="Panda P."/>
            <person name="Williams N."/>
            <person name="Studholme D.J."/>
        </authorList>
    </citation>
    <scope>NUCLEOTIDE SEQUENCE</scope>
    <source>
        <strain evidence="2">NZFS 3830</strain>
    </source>
</reference>
<evidence type="ECO:0000256" key="1">
    <source>
        <dbReference type="SAM" id="MobiDB-lite"/>
    </source>
</evidence>
<dbReference type="EMBL" id="JAENGZ010001016">
    <property type="protein sequence ID" value="KAG6951425.1"/>
    <property type="molecule type" value="Genomic_DNA"/>
</dbReference>
<comment type="caution">
    <text evidence="2">The sequence shown here is derived from an EMBL/GenBank/DDBJ whole genome shotgun (WGS) entry which is preliminary data.</text>
</comment>
<protein>
    <submittedName>
        <fullName evidence="2">Uncharacterized protein</fullName>
    </submittedName>
</protein>
<dbReference type="AlphaFoldDB" id="A0A8T1TYV4"/>
<feature type="compositionally biased region" description="Basic and acidic residues" evidence="1">
    <location>
        <begin position="55"/>
        <end position="67"/>
    </location>
</feature>
<feature type="region of interest" description="Disordered" evidence="1">
    <location>
        <begin position="47"/>
        <end position="67"/>
    </location>
</feature>
<dbReference type="Proteomes" id="UP000688947">
    <property type="component" value="Unassembled WGS sequence"/>
</dbReference>
<accession>A0A8T1TYV4</accession>
<evidence type="ECO:0000313" key="2">
    <source>
        <dbReference type="EMBL" id="KAG6951425.1"/>
    </source>
</evidence>
<sequence>MQLLMPSSPTHGLMITSTHIKAKEKYIEQADVCELAADAVDDWDCAVGDADEGNDMGHQRSEINDEE</sequence>
<gene>
    <name evidence="2" type="ORF">JG687_00013618</name>
</gene>